<dbReference type="KEGG" id="dor:Desor_1977"/>
<gene>
    <name evidence="3" type="ordered locus">Desor_1977</name>
</gene>
<keyword evidence="4" id="KW-1185">Reference proteome</keyword>
<evidence type="ECO:0000313" key="3">
    <source>
        <dbReference type="EMBL" id="AET67591.1"/>
    </source>
</evidence>
<dbReference type="InterPro" id="IPR021144">
    <property type="entry name" value="UPF0597"/>
</dbReference>
<organism evidence="3 4">
    <name type="scientific">Desulfosporosinus orientis (strain ATCC 19365 / DSM 765 / NCIMB 8382 / VKM B-1628 / Singapore I)</name>
    <name type="common">Desulfotomaculum orientis</name>
    <dbReference type="NCBI Taxonomy" id="768706"/>
    <lineage>
        <taxon>Bacteria</taxon>
        <taxon>Bacillati</taxon>
        <taxon>Bacillota</taxon>
        <taxon>Clostridia</taxon>
        <taxon>Eubacteriales</taxon>
        <taxon>Desulfitobacteriaceae</taxon>
        <taxon>Desulfosporosinus</taxon>
    </lineage>
</organism>
<dbReference type="PANTHER" id="PTHR30501">
    <property type="entry name" value="UPF0597 PROTEIN YHAM"/>
    <property type="match status" value="1"/>
</dbReference>
<evidence type="ECO:0000259" key="2">
    <source>
        <dbReference type="Pfam" id="PF03313"/>
    </source>
</evidence>
<dbReference type="PANTHER" id="PTHR30501:SF2">
    <property type="entry name" value="UPF0597 PROTEIN YHAM"/>
    <property type="match status" value="1"/>
</dbReference>
<dbReference type="GO" id="GO:0080146">
    <property type="term" value="F:L-cysteine desulfhydrase activity"/>
    <property type="evidence" value="ECO:0007669"/>
    <property type="project" value="TreeGrafter"/>
</dbReference>
<reference evidence="4" key="1">
    <citation type="submission" date="2011-11" db="EMBL/GenBank/DDBJ databases">
        <title>Complete sequence of Desulfosporosinus orientis DSM 765.</title>
        <authorList>
            <person name="Lucas S."/>
            <person name="Han J."/>
            <person name="Lapidus A."/>
            <person name="Cheng J.-F."/>
            <person name="Goodwin L."/>
            <person name="Pitluck S."/>
            <person name="Peters L."/>
            <person name="Ovchinnikova G."/>
            <person name="Teshima H."/>
            <person name="Detter J.C."/>
            <person name="Han C."/>
            <person name="Tapia R."/>
            <person name="Land M."/>
            <person name="Hauser L."/>
            <person name="Kyrpides N."/>
            <person name="Ivanova N."/>
            <person name="Pagani I."/>
            <person name="Pester M."/>
            <person name="Spring S."/>
            <person name="Ollivier B."/>
            <person name="Rattei T."/>
            <person name="Klenk H.-P."/>
            <person name="Wagner M."/>
            <person name="Loy A."/>
            <person name="Woyke T."/>
        </authorList>
    </citation>
    <scope>NUCLEOTIDE SEQUENCE [LARGE SCALE GENOMIC DNA]</scope>
    <source>
        <strain evidence="4">ATCC 19365 / DSM 765 / NCIMB 8382 / VKM B-1628</strain>
    </source>
</reference>
<dbReference type="HAMAP" id="MF_01845">
    <property type="entry name" value="UPF0597"/>
    <property type="match status" value="1"/>
</dbReference>
<dbReference type="PIRSF" id="PIRSF006054">
    <property type="entry name" value="UCP006054"/>
    <property type="match status" value="1"/>
</dbReference>
<dbReference type="OrthoDB" id="41906at2"/>
<dbReference type="RefSeq" id="WP_014184406.1">
    <property type="nucleotide sequence ID" value="NC_016584.1"/>
</dbReference>
<proteinExistence type="inferred from homology"/>
<sequence>MLTKEVYANYILILKTELIEALGCTEPIAIAYASAKARAVLGKRPERIEIGCSGNIIKNVKGVVVPNTGGLIGIDAAAIAGVVGGDPEKGLQVLESVKSEQYDEIRDLMKKGCCRVYHLKGVENLYIEAKVFSEDGSAEVYIEDSHTNIVKIVKAGKVLFENKRGDENDPKTAGDKSLLNIKDIIGFSESVDLEELRELLTRQITVNTAIAEEGIKNDYGVSVGKTLLKYYGDDVSVRARAKAAAGSDARMSGCSLPVVINSGSGNQGITASIPVIEFARELGVSEEKLFRALIISNLASIHQKAQIGKLSAYCGAVSAAAGSGAGIAYLNGGGYEEISQTIINTIANIGGMVCDGAKPSCAAKISSAIGAAILGYQLSVQGKVFKNGEGLVKDGVEATIESLGRLGKKGMESTDLEIINIMLDK</sequence>
<dbReference type="AlphaFoldDB" id="G7WDA6"/>
<reference evidence="3 4" key="2">
    <citation type="journal article" date="2012" name="J. Bacteriol.">
        <title>Complete genome sequences of Desulfosporosinus orientis DSM765T, Desulfosporosinus youngiae DSM17734T, Desulfosporosinus meridiei DSM13257T, and Desulfosporosinus acidiphilus DSM22704T.</title>
        <authorList>
            <person name="Pester M."/>
            <person name="Brambilla E."/>
            <person name="Alazard D."/>
            <person name="Rattei T."/>
            <person name="Weinmaier T."/>
            <person name="Han J."/>
            <person name="Lucas S."/>
            <person name="Lapidus A."/>
            <person name="Cheng J.F."/>
            <person name="Goodwin L."/>
            <person name="Pitluck S."/>
            <person name="Peters L."/>
            <person name="Ovchinnikova G."/>
            <person name="Teshima H."/>
            <person name="Detter J.C."/>
            <person name="Han C.S."/>
            <person name="Tapia R."/>
            <person name="Land M.L."/>
            <person name="Hauser L."/>
            <person name="Kyrpides N.C."/>
            <person name="Ivanova N.N."/>
            <person name="Pagani I."/>
            <person name="Huntmann M."/>
            <person name="Wei C.L."/>
            <person name="Davenport K.W."/>
            <person name="Daligault H."/>
            <person name="Chain P.S."/>
            <person name="Chen A."/>
            <person name="Mavromatis K."/>
            <person name="Markowitz V."/>
            <person name="Szeto E."/>
            <person name="Mikhailova N."/>
            <person name="Pati A."/>
            <person name="Wagner M."/>
            <person name="Woyke T."/>
            <person name="Ollivier B."/>
            <person name="Klenk H.P."/>
            <person name="Spring S."/>
            <person name="Loy A."/>
        </authorList>
    </citation>
    <scope>NUCLEOTIDE SEQUENCE [LARGE SCALE GENOMIC DNA]</scope>
    <source>
        <strain evidence="4">ATCC 19365 / DSM 765 / NCIMB 8382 / VKM B-1628</strain>
    </source>
</reference>
<evidence type="ECO:0000313" key="4">
    <source>
        <dbReference type="Proteomes" id="UP000006346"/>
    </source>
</evidence>
<dbReference type="HOGENOM" id="CLU_051840_0_0_9"/>
<dbReference type="Proteomes" id="UP000006346">
    <property type="component" value="Chromosome"/>
</dbReference>
<dbReference type="EMBL" id="CP003108">
    <property type="protein sequence ID" value="AET67591.1"/>
    <property type="molecule type" value="Genomic_DNA"/>
</dbReference>
<name>G7WDA6_DESOD</name>
<dbReference type="PATRIC" id="fig|768706.3.peg.1991"/>
<dbReference type="eggNOG" id="COG3681">
    <property type="taxonomic scope" value="Bacteria"/>
</dbReference>
<dbReference type="GO" id="GO:0019450">
    <property type="term" value="P:L-cysteine catabolic process to pyruvate"/>
    <property type="evidence" value="ECO:0007669"/>
    <property type="project" value="TreeGrafter"/>
</dbReference>
<evidence type="ECO:0000256" key="1">
    <source>
        <dbReference type="HAMAP-Rule" id="MF_01845"/>
    </source>
</evidence>
<protein>
    <recommendedName>
        <fullName evidence="1">UPF0597 protein Desor_1977</fullName>
    </recommendedName>
</protein>
<accession>G7WDA6</accession>
<comment type="similarity">
    <text evidence="1">Belongs to the UPF0597 family.</text>
</comment>
<dbReference type="Pfam" id="PF03313">
    <property type="entry name" value="SDH_alpha"/>
    <property type="match status" value="1"/>
</dbReference>
<dbReference type="InterPro" id="IPR005130">
    <property type="entry name" value="Ser_deHydtase-like_asu"/>
</dbReference>
<feature type="domain" description="Serine dehydratase-like alpha subunit" evidence="2">
    <location>
        <begin position="88"/>
        <end position="419"/>
    </location>
</feature>